<evidence type="ECO:0000313" key="2">
    <source>
        <dbReference type="Proteomes" id="UP000093412"/>
    </source>
</evidence>
<protein>
    <submittedName>
        <fullName evidence="1">Uncharacterized protein</fullName>
    </submittedName>
</protein>
<accession>A0ABX2Y8D3</accession>
<name>A0ABX2Y8D3_9CELL</name>
<reference evidence="1 2" key="1">
    <citation type="submission" date="2016-06" db="EMBL/GenBank/DDBJ databases">
        <title>Genome sequence of Oerskovia enterophila DSM 43852.</title>
        <authorList>
            <person name="Poehlein A."/>
            <person name="Jag V."/>
            <person name="Bengelsdorf F.R."/>
            <person name="Daniel R."/>
            <person name="Duerre P."/>
        </authorList>
    </citation>
    <scope>NUCLEOTIDE SEQUENCE [LARGE SCALE GENOMIC DNA]</scope>
    <source>
        <strain evidence="1 2">DSM 43852</strain>
    </source>
</reference>
<dbReference type="EMBL" id="MAQA01000003">
    <property type="protein sequence ID" value="OCI32862.1"/>
    <property type="molecule type" value="Genomic_DNA"/>
</dbReference>
<evidence type="ECO:0000313" key="1">
    <source>
        <dbReference type="EMBL" id="OCI32862.1"/>
    </source>
</evidence>
<organism evidence="1 2">
    <name type="scientific">Oerskovia enterophila</name>
    <dbReference type="NCBI Taxonomy" id="43678"/>
    <lineage>
        <taxon>Bacteria</taxon>
        <taxon>Bacillati</taxon>
        <taxon>Actinomycetota</taxon>
        <taxon>Actinomycetes</taxon>
        <taxon>Micrococcales</taxon>
        <taxon>Cellulomonadaceae</taxon>
        <taxon>Oerskovia</taxon>
    </lineage>
</organism>
<dbReference type="RefSeq" id="WP_068624077.1">
    <property type="nucleotide sequence ID" value="NZ_MAQA01000003.1"/>
</dbReference>
<keyword evidence="2" id="KW-1185">Reference proteome</keyword>
<proteinExistence type="predicted"/>
<dbReference type="Gene3D" id="1.10.8.50">
    <property type="match status" value="1"/>
</dbReference>
<gene>
    <name evidence="1" type="ORF">OERS_04540</name>
</gene>
<sequence>MSPQALTRTPVPSRTHANAALATARRTRAQWLLAVTAGQVTPTEVIAQAATAPGRPLLALTLRQLVIAQPGWGVRRTEAALAKLASFSQATTTRRMNISWLLDPRCAGSRYIAWCDVMHTRRDRAPWPGFPFTAGPAITAHPTVASLMGATTTSTSDADQINADQISTHQQGTN</sequence>
<comment type="caution">
    <text evidence="1">The sequence shown here is derived from an EMBL/GenBank/DDBJ whole genome shotgun (WGS) entry which is preliminary data.</text>
</comment>
<dbReference type="Proteomes" id="UP000093412">
    <property type="component" value="Unassembled WGS sequence"/>
</dbReference>